<dbReference type="Proteomes" id="UP000260680">
    <property type="component" value="Unassembled WGS sequence"/>
</dbReference>
<evidence type="ECO:0000256" key="1">
    <source>
        <dbReference type="ARBA" id="ARBA00007169"/>
    </source>
</evidence>
<dbReference type="Proteomes" id="UP001419084">
    <property type="component" value="Unassembled WGS sequence"/>
</dbReference>
<keyword evidence="6" id="KW-1185">Reference proteome</keyword>
<dbReference type="InterPro" id="IPR029058">
    <property type="entry name" value="AB_hydrolase_fold"/>
</dbReference>
<gene>
    <name evidence="4" type="ORF">DS742_20795</name>
    <name evidence="3" type="ORF">LAD12857_16920</name>
</gene>
<evidence type="ECO:0000313" key="5">
    <source>
        <dbReference type="Proteomes" id="UP000260680"/>
    </source>
</evidence>
<dbReference type="InterPro" id="IPR012223">
    <property type="entry name" value="TEII"/>
</dbReference>
<dbReference type="EMBL" id="QOHO01000071">
    <property type="protein sequence ID" value="RFZ76917.1"/>
    <property type="molecule type" value="Genomic_DNA"/>
</dbReference>
<dbReference type="AlphaFoldDB" id="A0A3E2N7D3"/>
<evidence type="ECO:0000313" key="3">
    <source>
        <dbReference type="EMBL" id="GLB29769.1"/>
    </source>
</evidence>
<evidence type="ECO:0000313" key="4">
    <source>
        <dbReference type="EMBL" id="RFZ76917.1"/>
    </source>
</evidence>
<proteinExistence type="inferred from homology"/>
<protein>
    <submittedName>
        <fullName evidence="4">Thioesterase</fullName>
    </submittedName>
</protein>
<feature type="domain" description="Thioesterase" evidence="2">
    <location>
        <begin position="2"/>
        <end position="225"/>
    </location>
</feature>
<dbReference type="GO" id="GO:0008610">
    <property type="term" value="P:lipid biosynthetic process"/>
    <property type="evidence" value="ECO:0007669"/>
    <property type="project" value="TreeGrafter"/>
</dbReference>
<evidence type="ECO:0000259" key="2">
    <source>
        <dbReference type="Pfam" id="PF00975"/>
    </source>
</evidence>
<reference evidence="3 6" key="2">
    <citation type="journal article" date="2024" name="Int. J. Syst. Evol. Microbiol.">
        <title>Lacrimispora brassicae sp. nov. isolated from fermented cabbage, and proposal of Clostridium indicum Gundawar et al. 2019 and Clostridium methoxybenzovorans Mechichi et al. 1999 as heterotypic synonyms of Lacrimispora amygdalina (Parshina et al. 2003) Haas and Blanchard 2020 and Lacrimispora indolis (McClung and McCoy 1957) Haas and Blanchard 2020, respectively.</title>
        <authorList>
            <person name="Kobayashi H."/>
            <person name="Tanizawa Y."/>
            <person name="Sakamoto M."/>
            <person name="Ohkuma M."/>
            <person name="Tohno M."/>
        </authorList>
    </citation>
    <scope>NUCLEOTIDE SEQUENCE [LARGE SCALE GENOMIC DNA]</scope>
    <source>
        <strain evidence="3 6">DSM 12857</strain>
    </source>
</reference>
<sequence>MNLFCIPCAGGSAVMFKKIQNLLPFKVKVQPLELAGRGSRFLERPYADVKMAVDDLYQTINGRIDREDYCFMGFSMGGILTFELCRKILENGRKPPLGVFFLGAEPPHIKSKTAYHKLNDREFRQEMIAMGGIPEEVLLRDELFDLYLPALRADFQICESYCFTKQPYKFDFSFYLINGLDDTITPSVLNEWKLYCKKCQMDFVPGGHFFINTNTSETCRSINRSLMEMGIG</sequence>
<reference evidence="4 5" key="1">
    <citation type="submission" date="2018-07" db="EMBL/GenBank/DDBJ databases">
        <title>New species, Clostridium PI-S10-A1B.</title>
        <authorList>
            <person name="Krishna G."/>
            <person name="Summeta K."/>
            <person name="Shikha S."/>
            <person name="Prabhu P.B."/>
            <person name="Suresh K."/>
        </authorList>
    </citation>
    <scope>NUCLEOTIDE SEQUENCE [LARGE SCALE GENOMIC DNA]</scope>
    <source>
        <strain evidence="4 5">PI-S10-A1B</strain>
    </source>
</reference>
<dbReference type="PANTHER" id="PTHR11487:SF0">
    <property type="entry name" value="S-ACYL FATTY ACID SYNTHASE THIOESTERASE, MEDIUM CHAIN"/>
    <property type="match status" value="1"/>
</dbReference>
<organism evidence="4 5">
    <name type="scientific">Lacrimispora amygdalina</name>
    <dbReference type="NCBI Taxonomy" id="253257"/>
    <lineage>
        <taxon>Bacteria</taxon>
        <taxon>Bacillati</taxon>
        <taxon>Bacillota</taxon>
        <taxon>Clostridia</taxon>
        <taxon>Lachnospirales</taxon>
        <taxon>Lachnospiraceae</taxon>
        <taxon>Lacrimispora</taxon>
    </lineage>
</organism>
<accession>A0A3E2N7D3</accession>
<dbReference type="InterPro" id="IPR001031">
    <property type="entry name" value="Thioesterase"/>
</dbReference>
<dbReference type="RefSeq" id="WP_117418883.1">
    <property type="nucleotide sequence ID" value="NZ_BRPJ01000030.1"/>
</dbReference>
<dbReference type="Pfam" id="PF00975">
    <property type="entry name" value="Thioesterase"/>
    <property type="match status" value="1"/>
</dbReference>
<comment type="caution">
    <text evidence="4">The sequence shown here is derived from an EMBL/GenBank/DDBJ whole genome shotgun (WGS) entry which is preliminary data.</text>
</comment>
<dbReference type="Gene3D" id="3.40.50.1820">
    <property type="entry name" value="alpha/beta hydrolase"/>
    <property type="match status" value="1"/>
</dbReference>
<comment type="similarity">
    <text evidence="1">Belongs to the thioesterase family.</text>
</comment>
<evidence type="ECO:0000313" key="6">
    <source>
        <dbReference type="Proteomes" id="UP001419084"/>
    </source>
</evidence>
<dbReference type="EMBL" id="BRPJ01000030">
    <property type="protein sequence ID" value="GLB29769.1"/>
    <property type="molecule type" value="Genomic_DNA"/>
</dbReference>
<name>A0A3E2N7D3_9FIRM</name>
<dbReference type="PANTHER" id="PTHR11487">
    <property type="entry name" value="THIOESTERASE"/>
    <property type="match status" value="1"/>
</dbReference>
<dbReference type="SUPFAM" id="SSF53474">
    <property type="entry name" value="alpha/beta-Hydrolases"/>
    <property type="match status" value="1"/>
</dbReference>